<dbReference type="InterPro" id="IPR003692">
    <property type="entry name" value="Hydantoinase_B"/>
</dbReference>
<protein>
    <submittedName>
        <fullName evidence="2">Hydantoinase B/oxoprolinase family protein</fullName>
    </submittedName>
</protein>
<gene>
    <name evidence="2" type="ORF">ACFO6Q_12980</name>
</gene>
<evidence type="ECO:0000313" key="3">
    <source>
        <dbReference type="Proteomes" id="UP001595886"/>
    </source>
</evidence>
<reference evidence="3" key="1">
    <citation type="journal article" date="2019" name="Int. J. Syst. Evol. Microbiol.">
        <title>The Global Catalogue of Microorganisms (GCM) 10K type strain sequencing project: providing services to taxonomists for standard genome sequencing and annotation.</title>
        <authorList>
            <consortium name="The Broad Institute Genomics Platform"/>
            <consortium name="The Broad Institute Genome Sequencing Center for Infectious Disease"/>
            <person name="Wu L."/>
            <person name="Ma J."/>
        </authorList>
    </citation>
    <scope>NUCLEOTIDE SEQUENCE [LARGE SCALE GENOMIC DNA]</scope>
    <source>
        <strain evidence="3">CCUG 30340</strain>
    </source>
</reference>
<dbReference type="EMBL" id="JBHSHD010000010">
    <property type="protein sequence ID" value="MFC4821244.1"/>
    <property type="molecule type" value="Genomic_DNA"/>
</dbReference>
<name>A0ABV9QXT8_9GAMM</name>
<dbReference type="Pfam" id="PF02538">
    <property type="entry name" value="Hydantoinase_B"/>
    <property type="match status" value="1"/>
</dbReference>
<feature type="domain" description="Hydantoinase B/oxoprolinase" evidence="1">
    <location>
        <begin position="19"/>
        <end position="533"/>
    </location>
</feature>
<dbReference type="PANTHER" id="PTHR11365:SF23">
    <property type="entry name" value="HYPOTHETICAL 5-OXOPROLINASE (EUROFUNG)-RELATED"/>
    <property type="match status" value="1"/>
</dbReference>
<comment type="caution">
    <text evidence="2">The sequence shown here is derived from an EMBL/GenBank/DDBJ whole genome shotgun (WGS) entry which is preliminary data.</text>
</comment>
<dbReference type="InterPro" id="IPR045079">
    <property type="entry name" value="Oxoprolinase-like"/>
</dbReference>
<organism evidence="2 3">
    <name type="scientific">Dokdonella ginsengisoli</name>
    <dbReference type="NCBI Taxonomy" id="363846"/>
    <lineage>
        <taxon>Bacteria</taxon>
        <taxon>Pseudomonadati</taxon>
        <taxon>Pseudomonadota</taxon>
        <taxon>Gammaproteobacteria</taxon>
        <taxon>Lysobacterales</taxon>
        <taxon>Rhodanobacteraceae</taxon>
        <taxon>Dokdonella</taxon>
    </lineage>
</organism>
<proteinExistence type="predicted"/>
<sequence>MSARIIQPNPAPFRRVDVDGITVDIVENALANARSEMDAVLFRTAMSPGIREQGDAFPIIADSDGKMLVGQFGSFITGLLQGYDGTVEEGDVFLTNDPYLCNGAVSHLPDWLVLMPIFKDGRLINYSAMFGHMSDVGGKVPGSLPTDARTIWEEGIRIPPVKLYRRGELNADMLEVILHNVRMPRWNRSDLNAIVAGCRSAGRRCVELAERFGDDVFYSAQQSMLERTYRAMKEVIQRVVPETRQVFEDYICDDGVGFGPYTVRCALWREGGKAIFDFEGTDPQASSSVNFYLNEEMFKIFFGALTISLFDPAILLNDGFYDLVEVRIPQGSILKPNFPAPLSCRTHLLGRIFDVMGGLLGQGAPQAMNAAGFSDSPHFMYSGYDAAGEWFQLFQIGFGGIPGRPAGDGPDGHSLWPGFTNVPNEFIEAYFPLRIETYETICDSGGAGLHRGGNGLRVAYRLLADGDISIHDDRWLTHPWGVNGGEPGQRSRKELVRGDGSRQILASKCDNVKVKAGDLLLFDTWGAGGWGDPLQREPAKVLADVRKGLVSVEGARRYGVVVAADAVDEVATRTLRATMEQSRDPIALFDRGGTLEELKRRCLQETGLPAPATPVWN</sequence>
<accession>A0ABV9QXT8</accession>
<dbReference type="Proteomes" id="UP001595886">
    <property type="component" value="Unassembled WGS sequence"/>
</dbReference>
<dbReference type="PANTHER" id="PTHR11365">
    <property type="entry name" value="5-OXOPROLINASE RELATED"/>
    <property type="match status" value="1"/>
</dbReference>
<keyword evidence="3" id="KW-1185">Reference proteome</keyword>
<evidence type="ECO:0000259" key="1">
    <source>
        <dbReference type="Pfam" id="PF02538"/>
    </source>
</evidence>
<evidence type="ECO:0000313" key="2">
    <source>
        <dbReference type="EMBL" id="MFC4821244.1"/>
    </source>
</evidence>
<dbReference type="RefSeq" id="WP_380021529.1">
    <property type="nucleotide sequence ID" value="NZ_JBHSHD010000010.1"/>
</dbReference>